<gene>
    <name evidence="1" type="primary">6</name>
    <name evidence="1" type="ORF">PBI_POUSHOU_6</name>
</gene>
<name>A0A220NQN7_9CAUD</name>
<dbReference type="GeneID" id="40104332"/>
<dbReference type="EMBL" id="MF197383">
    <property type="protein sequence ID" value="ASJ78965.1"/>
    <property type="molecule type" value="Genomic_DNA"/>
</dbReference>
<evidence type="ECO:0000313" key="2">
    <source>
        <dbReference type="Proteomes" id="UP000226097"/>
    </source>
</evidence>
<proteinExistence type="predicted"/>
<dbReference type="RefSeq" id="YP_009626518.1">
    <property type="nucleotide sequence ID" value="NC_042139.2"/>
</dbReference>
<dbReference type="KEGG" id="vg:40104332"/>
<protein>
    <submittedName>
        <fullName evidence="1">Uncharacterized protein</fullName>
    </submittedName>
</protein>
<dbReference type="Proteomes" id="UP000226097">
    <property type="component" value="Segment"/>
</dbReference>
<accession>A0A220NQN7</accession>
<evidence type="ECO:0000313" key="1">
    <source>
        <dbReference type="EMBL" id="ASJ78965.1"/>
    </source>
</evidence>
<reference evidence="1" key="1">
    <citation type="submission" date="2017-06" db="EMBL/GenBank/DDBJ databases">
        <authorList>
            <person name="Guerrero Bustamante C.A."/>
            <person name="Bowman C.A."/>
            <person name="Russell D.A."/>
            <person name="Pope W.A."/>
            <person name="Jacobs-Sera D."/>
            <person name="Hatfull G.F."/>
        </authorList>
    </citation>
    <scope>NUCLEOTIDE SEQUENCE [LARGE SCALE GENOMIC DNA]</scope>
</reference>
<keyword evidence="2" id="KW-1185">Reference proteome</keyword>
<organism evidence="1 2">
    <name type="scientific">Corynebacterium phage Poushou</name>
    <dbReference type="NCBI Taxonomy" id="2015851"/>
    <lineage>
        <taxon>Viruses</taxon>
        <taxon>Duplodnaviria</taxon>
        <taxon>Heunggongvirae</taxon>
        <taxon>Uroviricota</taxon>
        <taxon>Caudoviricetes</taxon>
        <taxon>Poushouvirus</taxon>
        <taxon>Poushouvirus Poushou</taxon>
    </lineage>
</organism>
<sequence>MITDEEATDIAEKIATYLTIESERTHVENLISAGEDEWACNYAIIYLESTKTPIPAKDLQDAFDVAMLAFAKDPFERSSLEEAMATIPTI</sequence>